<comment type="cofactor">
    <cofactor evidence="1">
        <name>[4Fe-4S] cluster</name>
        <dbReference type="ChEBI" id="CHEBI:49883"/>
    </cofactor>
</comment>
<dbReference type="Gene3D" id="3.40.50.11890">
    <property type="match status" value="1"/>
</dbReference>
<organism evidence="4 5">
    <name type="scientific">Flavonifractor hominis</name>
    <dbReference type="NCBI Taxonomy" id="3133178"/>
    <lineage>
        <taxon>Bacteria</taxon>
        <taxon>Bacillati</taxon>
        <taxon>Bacillota</taxon>
        <taxon>Clostridia</taxon>
        <taxon>Eubacteriales</taxon>
        <taxon>Oscillospiraceae</taxon>
        <taxon>Flavonifractor</taxon>
    </lineage>
</organism>
<reference evidence="4 5" key="1">
    <citation type="submission" date="2024-03" db="EMBL/GenBank/DDBJ databases">
        <title>Human intestinal bacterial collection.</title>
        <authorList>
            <person name="Pauvert C."/>
            <person name="Hitch T.C.A."/>
            <person name="Clavel T."/>
        </authorList>
    </citation>
    <scope>NUCLEOTIDE SEQUENCE [LARGE SCALE GENOMIC DNA]</scope>
    <source>
        <strain evidence="4 5">CLA-AP-H34</strain>
    </source>
</reference>
<evidence type="ECO:0000256" key="2">
    <source>
        <dbReference type="ARBA" id="ARBA00005806"/>
    </source>
</evidence>
<dbReference type="Proteomes" id="UP001440599">
    <property type="component" value="Unassembled WGS sequence"/>
</dbReference>
<proteinExistence type="inferred from homology"/>
<keyword evidence="3" id="KW-0408">Iron</keyword>
<dbReference type="RefSeq" id="WP_349140058.1">
    <property type="nucleotide sequence ID" value="NZ_JBBMFT010000004.1"/>
</dbReference>
<evidence type="ECO:0000256" key="3">
    <source>
        <dbReference type="ARBA" id="ARBA00023014"/>
    </source>
</evidence>
<keyword evidence="3" id="KW-0479">Metal-binding</keyword>
<comment type="caution">
    <text evidence="4">The sequence shown here is derived from an EMBL/GenBank/DDBJ whole genome shotgun (WGS) entry which is preliminary data.</text>
</comment>
<evidence type="ECO:0000256" key="1">
    <source>
        <dbReference type="ARBA" id="ARBA00001966"/>
    </source>
</evidence>
<evidence type="ECO:0000313" key="4">
    <source>
        <dbReference type="EMBL" id="MEQ2456421.1"/>
    </source>
</evidence>
<dbReference type="PANTHER" id="PTHR30548">
    <property type="entry name" value="2-HYDROXYGLUTARYL-COA DEHYDRATASE, D-COMPONENT-RELATED"/>
    <property type="match status" value="1"/>
</dbReference>
<dbReference type="Pfam" id="PF06050">
    <property type="entry name" value="HGD-D"/>
    <property type="match status" value="1"/>
</dbReference>
<evidence type="ECO:0000313" key="5">
    <source>
        <dbReference type="Proteomes" id="UP001440599"/>
    </source>
</evidence>
<gene>
    <name evidence="4" type="ORF">WMO45_07800</name>
</gene>
<protein>
    <submittedName>
        <fullName evidence="4">2-hydroxyacyl-CoA dehydratase family protein</fullName>
    </submittedName>
</protein>
<keyword evidence="5" id="KW-1185">Reference proteome</keyword>
<keyword evidence="3" id="KW-0411">Iron-sulfur</keyword>
<comment type="similarity">
    <text evidence="2">Belongs to the FldB/FldC dehydratase alpha/beta subunit family.</text>
</comment>
<accession>A0ABV1EPB0</accession>
<dbReference type="InterPro" id="IPR010327">
    <property type="entry name" value="FldB/FldC_alpha/beta"/>
</dbReference>
<dbReference type="EMBL" id="JBBMFT010000004">
    <property type="protein sequence ID" value="MEQ2456421.1"/>
    <property type="molecule type" value="Genomic_DNA"/>
</dbReference>
<sequence>MPSPTIESLGRFLSRQVPEHPRRTRALLHAAYTLVGVQMRLFPPRQVLPARCYMQGATARTMAAALGRADRTACVNIFLPCEPLHAMGIPAVLPEGLSCYLVSTAADRVFVEAAEERGVPESYCSYHKILLGLAESGVMSRPRFILNTSLACDANQLTFRRLAEFWDVPHFTLDVPYAPTEASVAWLADQLRAMTDFLQQHTGRHLEEDALRQAVGRSRATLENYRRYLQLRASRSLSDEMTSEMLSVFATHSMLGSPQAQRYTERLCAQTAALPEGRRGKRILWLHTLPHWQDALREILNFSPRVEIVGCDMSFDAPELPDPDHPYESMARRLVYNSFNGSAERRVARAVELAKLLRADGAVWFCHWGCKQTSGAAQYARQHLEAAGFPTLVLDGDGCDSGNVNDGQMVTRLQAFLELLEGNR</sequence>
<name>A0ABV1EPB0_9FIRM</name>
<dbReference type="PANTHER" id="PTHR30548:SF2">
    <property type="entry name" value="2-HYDROXYACYL-COA DEHYDRATASE,D-COMPONENT"/>
    <property type="match status" value="1"/>
</dbReference>
<dbReference type="Gene3D" id="3.40.50.11900">
    <property type="match status" value="1"/>
</dbReference>